<dbReference type="Pfam" id="PF13519">
    <property type="entry name" value="VWA_2"/>
    <property type="match status" value="1"/>
</dbReference>
<dbReference type="PROSITE" id="PS00330">
    <property type="entry name" value="HEMOLYSIN_CALCIUM"/>
    <property type="match status" value="2"/>
</dbReference>
<feature type="domain" description="VWFA" evidence="3">
    <location>
        <begin position="1"/>
        <end position="186"/>
    </location>
</feature>
<proteinExistence type="predicted"/>
<dbReference type="InterPro" id="IPR050557">
    <property type="entry name" value="RTX_toxin/Mannuronan_C5-epim"/>
</dbReference>
<keyword evidence="2" id="KW-0964">Secreted</keyword>
<dbReference type="PANTHER" id="PTHR38340:SF1">
    <property type="entry name" value="S-LAYER PROTEIN"/>
    <property type="match status" value="1"/>
</dbReference>
<organism evidence="4 5">
    <name type="scientific">Neisseria brasiliensis</name>
    <dbReference type="NCBI Taxonomy" id="2666100"/>
    <lineage>
        <taxon>Bacteria</taxon>
        <taxon>Pseudomonadati</taxon>
        <taxon>Pseudomonadota</taxon>
        <taxon>Betaproteobacteria</taxon>
        <taxon>Neisseriales</taxon>
        <taxon>Neisseriaceae</taxon>
        <taxon>Neisseria</taxon>
    </lineage>
</organism>
<dbReference type="PRINTS" id="PR00313">
    <property type="entry name" value="CABNDNGRPT"/>
</dbReference>
<evidence type="ECO:0000259" key="3">
    <source>
        <dbReference type="PROSITE" id="PS50234"/>
    </source>
</evidence>
<evidence type="ECO:0000256" key="2">
    <source>
        <dbReference type="ARBA" id="ARBA00022525"/>
    </source>
</evidence>
<reference evidence="4" key="1">
    <citation type="journal article" name="Emerg. Infect. Dis.">
        <title>Two cases of a newly characterized neisseria species.</title>
        <authorList>
            <person name="Mustapha M."/>
            <person name="Lemos A.P.S."/>
            <person name="Harrison L.H."/>
            <person name="Vantyne D."/>
            <person name="Sacchi C.T."/>
        </authorList>
    </citation>
    <scope>NUCLEOTIDE SEQUENCE</scope>
    <source>
        <strain evidence="4">N.95.16</strain>
    </source>
</reference>
<keyword evidence="5" id="KW-1185">Reference proteome</keyword>
<dbReference type="InterPro" id="IPR002035">
    <property type="entry name" value="VWF_A"/>
</dbReference>
<name>A0A7X2KY44_9NEIS</name>
<dbReference type="Gene3D" id="3.40.50.410">
    <property type="entry name" value="von Willebrand factor, type A domain"/>
    <property type="match status" value="1"/>
</dbReference>
<sequence length="422" mass="45135">MASYKTSTGEAYIEIARKSLLKLAQDFADHDGNLNVTLFAFGTTAKQVITLNNLTESNVDQLVAKIEGLVAGGATNYDHVFREAATWFNQVSGNGYNNVTYFLTDGQPTTWGNTGMVTNRGYLTQTDVDKALESFAKLSAVSDVHAVGFSQGIQERMLNFFDNTVAEGNSVQYDSFGFVTDYKSPVNYSGSAGEAQVVSTPEELDAALESGTVERVLNSVSGDTLYGGEGDNILIGDSINTDHLSWTNGITGIQHTAGTHDGMGARALTEYIKWTENNGSDATQEQIGDYVRENWVKLLDDRIDGGNDTLVGGSGNDILFGGAGNDTLTGGEGADQFVFLANSNSGHDVITDFEAGVDKVVFADLVSPQQLENAVWDDANHVLSFTGVAKDGQTYQNSITFQGLSAGETLESVLQNHIETLG</sequence>
<dbReference type="EMBL" id="WJXO01000001">
    <property type="protein sequence ID" value="MRN37594.1"/>
    <property type="molecule type" value="Genomic_DNA"/>
</dbReference>
<dbReference type="SUPFAM" id="SSF51120">
    <property type="entry name" value="beta-Roll"/>
    <property type="match status" value="1"/>
</dbReference>
<comment type="subcellular location">
    <subcellularLocation>
        <location evidence="1">Secreted</location>
    </subcellularLocation>
</comment>
<dbReference type="GO" id="GO:0005576">
    <property type="term" value="C:extracellular region"/>
    <property type="evidence" value="ECO:0007669"/>
    <property type="project" value="UniProtKB-SubCell"/>
</dbReference>
<dbReference type="InterPro" id="IPR018511">
    <property type="entry name" value="Hemolysin-typ_Ca-bd_CS"/>
</dbReference>
<dbReference type="AlphaFoldDB" id="A0A7X2KY44"/>
<dbReference type="Pfam" id="PF00353">
    <property type="entry name" value="HemolysinCabind"/>
    <property type="match status" value="2"/>
</dbReference>
<protein>
    <submittedName>
        <fullName evidence="4">VWA domain-containing protein</fullName>
    </submittedName>
</protein>
<dbReference type="CDD" id="cd00198">
    <property type="entry name" value="vWFA"/>
    <property type="match status" value="1"/>
</dbReference>
<accession>A0A7X2KY44</accession>
<evidence type="ECO:0000256" key="1">
    <source>
        <dbReference type="ARBA" id="ARBA00004613"/>
    </source>
</evidence>
<evidence type="ECO:0000313" key="4">
    <source>
        <dbReference type="EMBL" id="MRN37594.1"/>
    </source>
</evidence>
<dbReference type="InterPro" id="IPR036465">
    <property type="entry name" value="vWFA_dom_sf"/>
</dbReference>
<gene>
    <name evidence="4" type="ORF">GJU80_03585</name>
</gene>
<comment type="caution">
    <text evidence="4">The sequence shown here is derived from an EMBL/GenBank/DDBJ whole genome shotgun (WGS) entry which is preliminary data.</text>
</comment>
<dbReference type="GO" id="GO:0005509">
    <property type="term" value="F:calcium ion binding"/>
    <property type="evidence" value="ECO:0007669"/>
    <property type="project" value="InterPro"/>
</dbReference>
<dbReference type="PANTHER" id="PTHR38340">
    <property type="entry name" value="S-LAYER PROTEIN"/>
    <property type="match status" value="1"/>
</dbReference>
<dbReference type="InterPro" id="IPR011049">
    <property type="entry name" value="Serralysin-like_metalloprot_C"/>
</dbReference>
<evidence type="ECO:0000313" key="5">
    <source>
        <dbReference type="Proteomes" id="UP000486297"/>
    </source>
</evidence>
<dbReference type="SUPFAM" id="SSF53300">
    <property type="entry name" value="vWA-like"/>
    <property type="match status" value="1"/>
</dbReference>
<dbReference type="Gene3D" id="2.150.10.10">
    <property type="entry name" value="Serralysin-like metalloprotease, C-terminal"/>
    <property type="match status" value="1"/>
</dbReference>
<dbReference type="PROSITE" id="PS50234">
    <property type="entry name" value="VWFA"/>
    <property type="match status" value="1"/>
</dbReference>
<dbReference type="Proteomes" id="UP000486297">
    <property type="component" value="Unassembled WGS sequence"/>
</dbReference>
<dbReference type="InterPro" id="IPR001343">
    <property type="entry name" value="Hemolysn_Ca-bd"/>
</dbReference>